<evidence type="ECO:0000256" key="7">
    <source>
        <dbReference type="ARBA" id="ARBA00022552"/>
    </source>
</evidence>
<dbReference type="Gene3D" id="3.30.160.20">
    <property type="match status" value="1"/>
</dbReference>
<keyword evidence="11" id="KW-0479">Metal-binding</keyword>
<feature type="domain" description="RNase III" evidence="17">
    <location>
        <begin position="14"/>
        <end position="129"/>
    </location>
</feature>
<proteinExistence type="inferred from homology"/>
<evidence type="ECO:0000256" key="13">
    <source>
        <dbReference type="ARBA" id="ARBA00022801"/>
    </source>
</evidence>
<dbReference type="SMART" id="SM00358">
    <property type="entry name" value="DSRM"/>
    <property type="match status" value="1"/>
</dbReference>
<dbReference type="InterPro" id="IPR011907">
    <property type="entry name" value="RNase_III"/>
</dbReference>
<dbReference type="CDD" id="cd10845">
    <property type="entry name" value="DSRM_RNAse_III_family"/>
    <property type="match status" value="1"/>
</dbReference>
<dbReference type="EMBL" id="UINC01001704">
    <property type="protein sequence ID" value="SUZ86869.1"/>
    <property type="molecule type" value="Genomic_DNA"/>
</dbReference>
<dbReference type="PANTHER" id="PTHR11207:SF0">
    <property type="entry name" value="RIBONUCLEASE 3"/>
    <property type="match status" value="1"/>
</dbReference>
<dbReference type="GO" id="GO:0005737">
    <property type="term" value="C:cytoplasm"/>
    <property type="evidence" value="ECO:0007669"/>
    <property type="project" value="UniProtKB-SubCell"/>
</dbReference>
<comment type="similarity">
    <text evidence="3">Belongs to the ribonuclease III family.</text>
</comment>
<keyword evidence="12" id="KW-0255">Endonuclease</keyword>
<dbReference type="InterPro" id="IPR000999">
    <property type="entry name" value="RNase_III_dom"/>
</dbReference>
<dbReference type="Pfam" id="PF00035">
    <property type="entry name" value="dsrm"/>
    <property type="match status" value="1"/>
</dbReference>
<keyword evidence="15" id="KW-0694">RNA-binding</keyword>
<comment type="subcellular location">
    <subcellularLocation>
        <location evidence="2">Cytoplasm</location>
    </subcellularLocation>
</comment>
<evidence type="ECO:0000256" key="6">
    <source>
        <dbReference type="ARBA" id="ARBA00022490"/>
    </source>
</evidence>
<dbReference type="GO" id="GO:0008033">
    <property type="term" value="P:tRNA processing"/>
    <property type="evidence" value="ECO:0007669"/>
    <property type="project" value="UniProtKB-KW"/>
</dbReference>
<evidence type="ECO:0000256" key="2">
    <source>
        <dbReference type="ARBA" id="ARBA00004496"/>
    </source>
</evidence>
<dbReference type="EC" id="3.1.26.3" evidence="5"/>
<keyword evidence="13" id="KW-0378">Hydrolase</keyword>
<evidence type="ECO:0000256" key="4">
    <source>
        <dbReference type="ARBA" id="ARBA00011738"/>
    </source>
</evidence>
<organism evidence="18">
    <name type="scientific">marine metagenome</name>
    <dbReference type="NCBI Taxonomy" id="408172"/>
    <lineage>
        <taxon>unclassified sequences</taxon>
        <taxon>metagenomes</taxon>
        <taxon>ecological metagenomes</taxon>
    </lineage>
</organism>
<reference evidence="18" key="1">
    <citation type="submission" date="2018-05" db="EMBL/GenBank/DDBJ databases">
        <authorList>
            <person name="Lanie J.A."/>
            <person name="Ng W.-L."/>
            <person name="Kazmierczak K.M."/>
            <person name="Andrzejewski T.M."/>
            <person name="Davidsen T.M."/>
            <person name="Wayne K.J."/>
            <person name="Tettelin H."/>
            <person name="Glass J.I."/>
            <person name="Rusch D."/>
            <person name="Podicherti R."/>
            <person name="Tsui H.-C.T."/>
            <person name="Winkler M.E."/>
        </authorList>
    </citation>
    <scope>NUCLEOTIDE SEQUENCE</scope>
</reference>
<evidence type="ECO:0000256" key="10">
    <source>
        <dbReference type="ARBA" id="ARBA00022722"/>
    </source>
</evidence>
<dbReference type="SUPFAM" id="SSF69065">
    <property type="entry name" value="RNase III domain-like"/>
    <property type="match status" value="1"/>
</dbReference>
<evidence type="ECO:0000259" key="17">
    <source>
        <dbReference type="PROSITE" id="PS50142"/>
    </source>
</evidence>
<evidence type="ECO:0000256" key="12">
    <source>
        <dbReference type="ARBA" id="ARBA00022759"/>
    </source>
</evidence>
<dbReference type="CDD" id="cd00593">
    <property type="entry name" value="RIBOc"/>
    <property type="match status" value="1"/>
</dbReference>
<dbReference type="GO" id="GO:0010468">
    <property type="term" value="P:regulation of gene expression"/>
    <property type="evidence" value="ECO:0007669"/>
    <property type="project" value="TreeGrafter"/>
</dbReference>
<dbReference type="Gene3D" id="1.10.1520.10">
    <property type="entry name" value="Ribonuclease III domain"/>
    <property type="match status" value="1"/>
</dbReference>
<keyword evidence="9" id="KW-0819">tRNA processing</keyword>
<sequence length="227" mass="25497">MDRQSKQQWCKNTLGYDFNDKSLLKLALTHRSYSKDNNERLEFLGDAVLDLILSDTLYREYSLTDEGNLSRMRASIVNERSLSLVASQLLINEYLILGQGEASSGGSQRDSILANTLEAILGAIFVDGGYHSVEGIILRIFKNNIDSINPESDYKDSKSQLQEFLQQQQKDLPQYQLIDTTGDKHDQEFLIECVIDNGNIITTASGKSIKIAEQKAASEALKRLLNE</sequence>
<dbReference type="FunFam" id="1.10.1520.10:FF:000001">
    <property type="entry name" value="Ribonuclease 3"/>
    <property type="match status" value="1"/>
</dbReference>
<gene>
    <name evidence="18" type="ORF">METZ01_LOCUS39723</name>
</gene>
<dbReference type="PROSITE" id="PS00517">
    <property type="entry name" value="RNASE_3_1"/>
    <property type="match status" value="1"/>
</dbReference>
<dbReference type="AlphaFoldDB" id="A0A381R7T9"/>
<dbReference type="GO" id="GO:0003725">
    <property type="term" value="F:double-stranded RNA binding"/>
    <property type="evidence" value="ECO:0007669"/>
    <property type="project" value="TreeGrafter"/>
</dbReference>
<dbReference type="InterPro" id="IPR014720">
    <property type="entry name" value="dsRBD_dom"/>
</dbReference>
<evidence type="ECO:0000256" key="1">
    <source>
        <dbReference type="ARBA" id="ARBA00000109"/>
    </source>
</evidence>
<feature type="domain" description="DRBM" evidence="16">
    <location>
        <begin position="156"/>
        <end position="226"/>
    </location>
</feature>
<dbReference type="FunFam" id="3.30.160.20:FF:000003">
    <property type="entry name" value="Ribonuclease 3"/>
    <property type="match status" value="1"/>
</dbReference>
<evidence type="ECO:0000256" key="8">
    <source>
        <dbReference type="ARBA" id="ARBA00022664"/>
    </source>
</evidence>
<dbReference type="InterPro" id="IPR036389">
    <property type="entry name" value="RNase_III_sf"/>
</dbReference>
<evidence type="ECO:0000259" key="16">
    <source>
        <dbReference type="PROSITE" id="PS50137"/>
    </source>
</evidence>
<keyword evidence="8" id="KW-0507">mRNA processing</keyword>
<keyword evidence="14" id="KW-0460">Magnesium</keyword>
<dbReference type="GO" id="GO:0006364">
    <property type="term" value="P:rRNA processing"/>
    <property type="evidence" value="ECO:0007669"/>
    <property type="project" value="UniProtKB-KW"/>
</dbReference>
<keyword evidence="7" id="KW-0698">rRNA processing</keyword>
<dbReference type="PROSITE" id="PS50142">
    <property type="entry name" value="RNASE_3_2"/>
    <property type="match status" value="1"/>
</dbReference>
<evidence type="ECO:0000256" key="5">
    <source>
        <dbReference type="ARBA" id="ARBA00012177"/>
    </source>
</evidence>
<protein>
    <recommendedName>
        <fullName evidence="5">ribonuclease III</fullName>
        <ecNumber evidence="5">3.1.26.3</ecNumber>
    </recommendedName>
</protein>
<dbReference type="Pfam" id="PF14622">
    <property type="entry name" value="Ribonucleas_3_3"/>
    <property type="match status" value="1"/>
</dbReference>
<keyword evidence="10" id="KW-0540">Nuclease</keyword>
<dbReference type="SMART" id="SM00535">
    <property type="entry name" value="RIBOc"/>
    <property type="match status" value="1"/>
</dbReference>
<keyword evidence="6" id="KW-0963">Cytoplasm</keyword>
<accession>A0A381R7T9</accession>
<name>A0A381R7T9_9ZZZZ</name>
<dbReference type="HAMAP" id="MF_00104">
    <property type="entry name" value="RNase_III"/>
    <property type="match status" value="1"/>
</dbReference>
<dbReference type="NCBIfam" id="TIGR02191">
    <property type="entry name" value="RNaseIII"/>
    <property type="match status" value="1"/>
</dbReference>
<comment type="catalytic activity">
    <reaction evidence="1">
        <text>Endonucleolytic cleavage to 5'-phosphomonoester.</text>
        <dbReference type="EC" id="3.1.26.3"/>
    </reaction>
</comment>
<dbReference type="SUPFAM" id="SSF54768">
    <property type="entry name" value="dsRNA-binding domain-like"/>
    <property type="match status" value="1"/>
</dbReference>
<comment type="subunit">
    <text evidence="4">Homodimer.</text>
</comment>
<evidence type="ECO:0000256" key="3">
    <source>
        <dbReference type="ARBA" id="ARBA00010183"/>
    </source>
</evidence>
<dbReference type="PANTHER" id="PTHR11207">
    <property type="entry name" value="RIBONUCLEASE III"/>
    <property type="match status" value="1"/>
</dbReference>
<dbReference type="GO" id="GO:0004525">
    <property type="term" value="F:ribonuclease III activity"/>
    <property type="evidence" value="ECO:0007669"/>
    <property type="project" value="UniProtKB-EC"/>
</dbReference>
<dbReference type="GO" id="GO:0006397">
    <property type="term" value="P:mRNA processing"/>
    <property type="evidence" value="ECO:0007669"/>
    <property type="project" value="UniProtKB-KW"/>
</dbReference>
<evidence type="ECO:0000256" key="14">
    <source>
        <dbReference type="ARBA" id="ARBA00022842"/>
    </source>
</evidence>
<dbReference type="GO" id="GO:0046872">
    <property type="term" value="F:metal ion binding"/>
    <property type="evidence" value="ECO:0007669"/>
    <property type="project" value="UniProtKB-KW"/>
</dbReference>
<dbReference type="PROSITE" id="PS50137">
    <property type="entry name" value="DS_RBD"/>
    <property type="match status" value="1"/>
</dbReference>
<dbReference type="GO" id="GO:0042802">
    <property type="term" value="F:identical protein binding"/>
    <property type="evidence" value="ECO:0007669"/>
    <property type="project" value="UniProtKB-ARBA"/>
</dbReference>
<evidence type="ECO:0000256" key="15">
    <source>
        <dbReference type="ARBA" id="ARBA00022884"/>
    </source>
</evidence>
<evidence type="ECO:0000256" key="9">
    <source>
        <dbReference type="ARBA" id="ARBA00022694"/>
    </source>
</evidence>
<evidence type="ECO:0000256" key="11">
    <source>
        <dbReference type="ARBA" id="ARBA00022723"/>
    </source>
</evidence>
<evidence type="ECO:0000313" key="18">
    <source>
        <dbReference type="EMBL" id="SUZ86869.1"/>
    </source>
</evidence>